<dbReference type="PANTHER" id="PTHR43394:SF1">
    <property type="entry name" value="ATP-BINDING CASSETTE SUB-FAMILY B MEMBER 10, MITOCHONDRIAL"/>
    <property type="match status" value="1"/>
</dbReference>
<dbReference type="AlphaFoldDB" id="A0A5S5C4D4"/>
<feature type="domain" description="ABC transmembrane type-1" evidence="11">
    <location>
        <begin position="20"/>
        <end position="301"/>
    </location>
</feature>
<keyword evidence="4 9" id="KW-0812">Transmembrane</keyword>
<dbReference type="Gene3D" id="1.20.1560.10">
    <property type="entry name" value="ABC transporter type 1, transmembrane domain"/>
    <property type="match status" value="1"/>
</dbReference>
<comment type="subcellular location">
    <subcellularLocation>
        <location evidence="1">Cell membrane</location>
        <topology evidence="1">Multi-pass membrane protein</topology>
    </subcellularLocation>
</comment>
<dbReference type="OrthoDB" id="9770415at2"/>
<sequence>MSYLRWVGGCLRQIRKEFGLAVLLVLLETAFGLLATFIQKFIIDDVFVQGQVGELPRLLMFFGIFVGLNAILGVCAPYVLVRSEYRMVEVLLVRMLKHFYRFPLAKVQHERSGLYVQNLTSDLHETGSAIGFMIPRWIQQLVQMIVLIVIIGLAGPWILVSMLAIGALYTAAARYFGSRVKAANARVQQTRTDLMIHIEEGISSTREVIAFHRAEWEARIYHALFRDYYEAVMAEGRTTNGQVLLSAPLRYVVNLVVLAFGGYQLMSGELSLGMFVVLLQFANQLMECFQGQFNFAMMFISKMAFIDRLQTFFGAEAMEEGAKGLEGKVRSLRFENVDFEYEANIPVLRDVSLDIPIGRKIAFVGTSGGGKSTIAQLLMRFYAPNGGGIYVNGVRLSELRVKEWMSRIHIVFQDPYLLADTIRRNVAFGKQASEEALETALRASQIWDTIQRFPNRLEETIGERGIQLSGGQRQRVSLARAILGDPEILILDEATSSLDMETEREMQRVLDDVRAGKTTIIIAHRLSTIQNADVIFVMHQGQIVEQGTHEELMRRGQVYPDLVRTQEDQGVLGDWKEIMV</sequence>
<dbReference type="InterPro" id="IPR039421">
    <property type="entry name" value="Type_1_exporter"/>
</dbReference>
<proteinExistence type="predicted"/>
<evidence type="ECO:0000256" key="9">
    <source>
        <dbReference type="SAM" id="Phobius"/>
    </source>
</evidence>
<evidence type="ECO:0000313" key="12">
    <source>
        <dbReference type="EMBL" id="TYP73342.1"/>
    </source>
</evidence>
<dbReference type="InterPro" id="IPR017871">
    <property type="entry name" value="ABC_transporter-like_CS"/>
</dbReference>
<accession>A0A5S5C4D4</accession>
<keyword evidence="6 12" id="KW-0067">ATP-binding</keyword>
<reference evidence="12 13" key="1">
    <citation type="submission" date="2019-07" db="EMBL/GenBank/DDBJ databases">
        <title>Genomic Encyclopedia of Type Strains, Phase III (KMG-III): the genomes of soil and plant-associated and newly described type strains.</title>
        <authorList>
            <person name="Whitman W."/>
        </authorList>
    </citation>
    <scope>NUCLEOTIDE SEQUENCE [LARGE SCALE GENOMIC DNA]</scope>
    <source>
        <strain evidence="12 13">BL24</strain>
    </source>
</reference>
<dbReference type="InterPro" id="IPR011527">
    <property type="entry name" value="ABC1_TM_dom"/>
</dbReference>
<evidence type="ECO:0000256" key="8">
    <source>
        <dbReference type="ARBA" id="ARBA00023136"/>
    </source>
</evidence>
<dbReference type="SMART" id="SM00382">
    <property type="entry name" value="AAA"/>
    <property type="match status" value="1"/>
</dbReference>
<comment type="caution">
    <text evidence="12">The sequence shown here is derived from an EMBL/GenBank/DDBJ whole genome shotgun (WGS) entry which is preliminary data.</text>
</comment>
<dbReference type="PROSITE" id="PS00211">
    <property type="entry name" value="ABC_TRANSPORTER_1"/>
    <property type="match status" value="1"/>
</dbReference>
<name>A0A5S5C4D4_9BACL</name>
<feature type="transmembrane region" description="Helical" evidence="9">
    <location>
        <begin position="20"/>
        <end position="38"/>
    </location>
</feature>
<keyword evidence="8 9" id="KW-0472">Membrane</keyword>
<dbReference type="EMBL" id="VNHS01000007">
    <property type="protein sequence ID" value="TYP73342.1"/>
    <property type="molecule type" value="Genomic_DNA"/>
</dbReference>
<organism evidence="12 13">
    <name type="scientific">Paenibacillus methanolicus</name>
    <dbReference type="NCBI Taxonomy" id="582686"/>
    <lineage>
        <taxon>Bacteria</taxon>
        <taxon>Bacillati</taxon>
        <taxon>Bacillota</taxon>
        <taxon>Bacilli</taxon>
        <taxon>Bacillales</taxon>
        <taxon>Paenibacillaceae</taxon>
        <taxon>Paenibacillus</taxon>
    </lineage>
</organism>
<evidence type="ECO:0000256" key="4">
    <source>
        <dbReference type="ARBA" id="ARBA00022692"/>
    </source>
</evidence>
<evidence type="ECO:0000256" key="7">
    <source>
        <dbReference type="ARBA" id="ARBA00022989"/>
    </source>
</evidence>
<gene>
    <name evidence="12" type="ORF">BCM02_107326</name>
</gene>
<feature type="transmembrane region" description="Helical" evidence="9">
    <location>
        <begin position="141"/>
        <end position="169"/>
    </location>
</feature>
<feature type="domain" description="ABC transporter" evidence="10">
    <location>
        <begin position="332"/>
        <end position="565"/>
    </location>
</feature>
<keyword evidence="13" id="KW-1185">Reference proteome</keyword>
<dbReference type="InterPro" id="IPR003593">
    <property type="entry name" value="AAA+_ATPase"/>
</dbReference>
<protein>
    <submittedName>
        <fullName evidence="12">ATP-binding cassette, subfamily B, MsbA</fullName>
    </submittedName>
</protein>
<dbReference type="GO" id="GO:0016887">
    <property type="term" value="F:ATP hydrolysis activity"/>
    <property type="evidence" value="ECO:0007669"/>
    <property type="project" value="InterPro"/>
</dbReference>
<evidence type="ECO:0000259" key="11">
    <source>
        <dbReference type="PROSITE" id="PS50929"/>
    </source>
</evidence>
<dbReference type="SUPFAM" id="SSF90123">
    <property type="entry name" value="ABC transporter transmembrane region"/>
    <property type="match status" value="1"/>
</dbReference>
<dbReference type="Proteomes" id="UP000323257">
    <property type="component" value="Unassembled WGS sequence"/>
</dbReference>
<evidence type="ECO:0000256" key="2">
    <source>
        <dbReference type="ARBA" id="ARBA00022448"/>
    </source>
</evidence>
<evidence type="ECO:0000256" key="6">
    <source>
        <dbReference type="ARBA" id="ARBA00022840"/>
    </source>
</evidence>
<dbReference type="CDD" id="cd07346">
    <property type="entry name" value="ABC_6TM_exporters"/>
    <property type="match status" value="1"/>
</dbReference>
<dbReference type="RefSeq" id="WP_148930891.1">
    <property type="nucleotide sequence ID" value="NZ_VNHS01000007.1"/>
</dbReference>
<dbReference type="Pfam" id="PF00664">
    <property type="entry name" value="ABC_membrane"/>
    <property type="match status" value="1"/>
</dbReference>
<keyword evidence="7 9" id="KW-1133">Transmembrane helix</keyword>
<keyword evidence="2" id="KW-0813">Transport</keyword>
<dbReference type="PROSITE" id="PS50929">
    <property type="entry name" value="ABC_TM1F"/>
    <property type="match status" value="1"/>
</dbReference>
<keyword evidence="3" id="KW-1003">Cell membrane</keyword>
<dbReference type="PROSITE" id="PS50893">
    <property type="entry name" value="ABC_TRANSPORTER_2"/>
    <property type="match status" value="1"/>
</dbReference>
<evidence type="ECO:0000256" key="1">
    <source>
        <dbReference type="ARBA" id="ARBA00004651"/>
    </source>
</evidence>
<dbReference type="Pfam" id="PF00005">
    <property type="entry name" value="ABC_tran"/>
    <property type="match status" value="1"/>
</dbReference>
<dbReference type="InterPro" id="IPR027417">
    <property type="entry name" value="P-loop_NTPase"/>
</dbReference>
<dbReference type="InterPro" id="IPR003439">
    <property type="entry name" value="ABC_transporter-like_ATP-bd"/>
</dbReference>
<dbReference type="FunFam" id="3.40.50.300:FF:000221">
    <property type="entry name" value="Multidrug ABC transporter ATP-binding protein"/>
    <property type="match status" value="1"/>
</dbReference>
<evidence type="ECO:0000259" key="10">
    <source>
        <dbReference type="PROSITE" id="PS50893"/>
    </source>
</evidence>
<keyword evidence="5" id="KW-0547">Nucleotide-binding</keyword>
<feature type="transmembrane region" description="Helical" evidence="9">
    <location>
        <begin position="58"/>
        <end position="81"/>
    </location>
</feature>
<dbReference type="SUPFAM" id="SSF52540">
    <property type="entry name" value="P-loop containing nucleoside triphosphate hydrolases"/>
    <property type="match status" value="1"/>
</dbReference>
<evidence type="ECO:0000256" key="3">
    <source>
        <dbReference type="ARBA" id="ARBA00022475"/>
    </source>
</evidence>
<dbReference type="GO" id="GO:0005886">
    <property type="term" value="C:plasma membrane"/>
    <property type="evidence" value="ECO:0007669"/>
    <property type="project" value="UniProtKB-SubCell"/>
</dbReference>
<dbReference type="PANTHER" id="PTHR43394">
    <property type="entry name" value="ATP-DEPENDENT PERMEASE MDL1, MITOCHONDRIAL"/>
    <property type="match status" value="1"/>
</dbReference>
<evidence type="ECO:0000256" key="5">
    <source>
        <dbReference type="ARBA" id="ARBA00022741"/>
    </source>
</evidence>
<dbReference type="GO" id="GO:0015421">
    <property type="term" value="F:ABC-type oligopeptide transporter activity"/>
    <property type="evidence" value="ECO:0007669"/>
    <property type="project" value="TreeGrafter"/>
</dbReference>
<evidence type="ECO:0000313" key="13">
    <source>
        <dbReference type="Proteomes" id="UP000323257"/>
    </source>
</evidence>
<dbReference type="Gene3D" id="3.40.50.300">
    <property type="entry name" value="P-loop containing nucleotide triphosphate hydrolases"/>
    <property type="match status" value="1"/>
</dbReference>
<dbReference type="GO" id="GO:0005524">
    <property type="term" value="F:ATP binding"/>
    <property type="evidence" value="ECO:0007669"/>
    <property type="project" value="UniProtKB-KW"/>
</dbReference>
<dbReference type="InterPro" id="IPR036640">
    <property type="entry name" value="ABC1_TM_sf"/>
</dbReference>